<dbReference type="Gene3D" id="3.10.180.10">
    <property type="entry name" value="2,3-Dihydroxybiphenyl 1,2-Dioxygenase, domain 1"/>
    <property type="match status" value="2"/>
</dbReference>
<dbReference type="RefSeq" id="XP_003575746.1">
    <property type="nucleotide sequence ID" value="XM_003575698.3"/>
</dbReference>
<feature type="domain" description="VOC" evidence="6">
    <location>
        <begin position="88"/>
        <end position="249"/>
    </location>
</feature>
<keyword evidence="9" id="KW-1185">Reference proteome</keyword>
<dbReference type="InterPro" id="IPR041735">
    <property type="entry name" value="4OHPhenylPyrv_dOase_C"/>
</dbReference>
<dbReference type="GO" id="GO:0046872">
    <property type="term" value="F:metal ion binding"/>
    <property type="evidence" value="ECO:0007669"/>
    <property type="project" value="UniProtKB-KW"/>
</dbReference>
<evidence type="ECO:0000259" key="6">
    <source>
        <dbReference type="PROSITE" id="PS51819"/>
    </source>
</evidence>
<dbReference type="GO" id="GO:0006572">
    <property type="term" value="P:L-tyrosine catabolic process"/>
    <property type="evidence" value="ECO:0000318"/>
    <property type="project" value="GO_Central"/>
</dbReference>
<dbReference type="GO" id="GO:0003868">
    <property type="term" value="F:4-hydroxyphenylpyruvate dioxygenase activity"/>
    <property type="evidence" value="ECO:0000318"/>
    <property type="project" value="GO_Central"/>
</dbReference>
<dbReference type="STRING" id="15368.I1IJR8"/>
<dbReference type="Proteomes" id="UP000008810">
    <property type="component" value="Chromosome 4"/>
</dbReference>
<dbReference type="SUPFAM" id="SSF54593">
    <property type="entry name" value="Glyoxalase/Bleomycin resistance protein/Dihydroxybiphenyl dioxygenase"/>
    <property type="match status" value="1"/>
</dbReference>
<dbReference type="FunFam" id="3.10.180.10:FF:000013">
    <property type="entry name" value="4-hydroxyphenylpyruvate dioxygenase"/>
    <property type="match status" value="1"/>
</dbReference>
<dbReference type="InterPro" id="IPR037523">
    <property type="entry name" value="VOC_core"/>
</dbReference>
<reference evidence="7 8" key="1">
    <citation type="journal article" date="2010" name="Nature">
        <title>Genome sequencing and analysis of the model grass Brachypodium distachyon.</title>
        <authorList>
            <consortium name="International Brachypodium Initiative"/>
        </authorList>
    </citation>
    <scope>NUCLEOTIDE SEQUENCE [LARGE SCALE GENOMIC DNA]</scope>
    <source>
        <strain evidence="7 8">Bd21</strain>
    </source>
</reference>
<dbReference type="CDD" id="cd07250">
    <property type="entry name" value="HPPD_C_like"/>
    <property type="match status" value="1"/>
</dbReference>
<dbReference type="PROSITE" id="PS51819">
    <property type="entry name" value="VOC"/>
    <property type="match status" value="2"/>
</dbReference>
<keyword evidence="4" id="KW-0677">Repeat</keyword>
<dbReference type="KEGG" id="bdi:100824928"/>
<dbReference type="Gramene" id="KQJ87482">
    <property type="protein sequence ID" value="KQJ87482"/>
    <property type="gene ID" value="BRADI_4g11450v3"/>
</dbReference>
<protein>
    <recommendedName>
        <fullName evidence="6">VOC domain-containing protein</fullName>
    </recommendedName>
</protein>
<dbReference type="eggNOG" id="KOG0638">
    <property type="taxonomic scope" value="Eukaryota"/>
</dbReference>
<feature type="domain" description="VOC" evidence="6">
    <location>
        <begin position="269"/>
        <end position="431"/>
    </location>
</feature>
<evidence type="ECO:0000256" key="4">
    <source>
        <dbReference type="ARBA" id="ARBA00022737"/>
    </source>
</evidence>
<dbReference type="FunCoup" id="I1IJR8">
    <property type="interactions" value="42"/>
</dbReference>
<dbReference type="EnsemblPlants" id="KQJ87482">
    <property type="protein sequence ID" value="KQJ87482"/>
    <property type="gene ID" value="BRADI_4g11450v3"/>
</dbReference>
<proteinExistence type="inferred from homology"/>
<evidence type="ECO:0000256" key="1">
    <source>
        <dbReference type="ARBA" id="ARBA00001962"/>
    </source>
</evidence>
<keyword evidence="5" id="KW-0408">Iron</keyword>
<dbReference type="AlphaFoldDB" id="I1IJR8"/>
<dbReference type="EMBL" id="CM000883">
    <property type="protein sequence ID" value="KQJ87482.1"/>
    <property type="molecule type" value="Genomic_DNA"/>
</dbReference>
<evidence type="ECO:0000313" key="8">
    <source>
        <dbReference type="EnsemblPlants" id="KQJ87482"/>
    </source>
</evidence>
<dbReference type="PANTHER" id="PTHR11959:SF7">
    <property type="entry name" value="PHYTOENE DESATURATION 1"/>
    <property type="match status" value="1"/>
</dbReference>
<dbReference type="PANTHER" id="PTHR11959">
    <property type="entry name" value="4-HYDROXYPHENYLPYRUVATE DIOXYGENASE"/>
    <property type="match status" value="1"/>
</dbReference>
<dbReference type="InterPro" id="IPR005956">
    <property type="entry name" value="4OHPhenylPyrv_dOase"/>
</dbReference>
<organism evidence="7">
    <name type="scientific">Brachypodium distachyon</name>
    <name type="common">Purple false brome</name>
    <name type="synonym">Trachynia distachya</name>
    <dbReference type="NCBI Taxonomy" id="15368"/>
    <lineage>
        <taxon>Eukaryota</taxon>
        <taxon>Viridiplantae</taxon>
        <taxon>Streptophyta</taxon>
        <taxon>Embryophyta</taxon>
        <taxon>Tracheophyta</taxon>
        <taxon>Spermatophyta</taxon>
        <taxon>Magnoliopsida</taxon>
        <taxon>Liliopsida</taxon>
        <taxon>Poales</taxon>
        <taxon>Poaceae</taxon>
        <taxon>BOP clade</taxon>
        <taxon>Pooideae</taxon>
        <taxon>Stipodae</taxon>
        <taxon>Brachypodieae</taxon>
        <taxon>Brachypodium</taxon>
    </lineage>
</organism>
<dbReference type="OrthoDB" id="414569at2759"/>
<sequence>MMNAAVHTQYQALASSAFHTHLLPSSKLSSIRSRPRLARRLPIQALKTTHRPNAVATVVAPLERSSSSAASGLTILPSTVDNRLRVIDFHHAEFWCADAASAAARFSSGLGVPVAARSDLSMGNTVHASHLLRSSSPGSSIALLFTAPYADAASSSSSSSSSSTVPSFSADAARAFTAAHGGLAVRTVAVRVADAAEAYHASVEAGARPAFAPVDLGHGFLFAEVELYGDSVLRFVSYPDDTEVPFLPGFENLVSSSSKASEEDYGLTRFDHIVGNVPDLGEVANYIAGFTGFHRFFEFTTEEVGTEESGLNGVVLSEGFDTVLLTVIEPAHGTKRRSQVQTYLDHHGGPGVQHLAMASDDLLATLRKIRARPASMGGFEFLPTPPPSYYDGVRRRIGDVLSEAQIKECEELGVMVDRGDDDGVVLQIFTKPVGDRPTLLLEFIQRIGCMGKDENGKQRGACGGFARGNTTDFIKAYEDYDKTLDAPAPSQTN</sequence>
<comment type="cofactor">
    <cofactor evidence="1">
        <name>Fe cation</name>
        <dbReference type="ChEBI" id="CHEBI:24875"/>
    </cofactor>
</comment>
<keyword evidence="3" id="KW-0479">Metal-binding</keyword>
<evidence type="ECO:0000256" key="5">
    <source>
        <dbReference type="ARBA" id="ARBA00023004"/>
    </source>
</evidence>
<accession>I1IJR8</accession>
<dbReference type="NCBIfam" id="TIGR01263">
    <property type="entry name" value="4HPPD"/>
    <property type="match status" value="1"/>
</dbReference>
<dbReference type="CDD" id="cd08342">
    <property type="entry name" value="HPPD_N_like"/>
    <property type="match status" value="1"/>
</dbReference>
<dbReference type="GeneID" id="100824928"/>
<name>I1IJR8_BRADI</name>
<evidence type="ECO:0000313" key="9">
    <source>
        <dbReference type="Proteomes" id="UP000008810"/>
    </source>
</evidence>
<evidence type="ECO:0000256" key="2">
    <source>
        <dbReference type="ARBA" id="ARBA00005877"/>
    </source>
</evidence>
<evidence type="ECO:0000256" key="3">
    <source>
        <dbReference type="ARBA" id="ARBA00022723"/>
    </source>
</evidence>
<dbReference type="HOGENOM" id="CLU_034004_1_1_1"/>
<reference evidence="7" key="2">
    <citation type="submission" date="2017-06" db="EMBL/GenBank/DDBJ databases">
        <title>WGS assembly of Brachypodium distachyon.</title>
        <authorList>
            <consortium name="The International Brachypodium Initiative"/>
            <person name="Lucas S."/>
            <person name="Harmon-Smith M."/>
            <person name="Lail K."/>
            <person name="Tice H."/>
            <person name="Grimwood J."/>
            <person name="Bruce D."/>
            <person name="Barry K."/>
            <person name="Shu S."/>
            <person name="Lindquist E."/>
            <person name="Wang M."/>
            <person name="Pitluck S."/>
            <person name="Vogel J.P."/>
            <person name="Garvin D.F."/>
            <person name="Mockler T.C."/>
            <person name="Schmutz J."/>
            <person name="Rokhsar D."/>
            <person name="Bevan M.W."/>
        </authorList>
    </citation>
    <scope>NUCLEOTIDE SEQUENCE</scope>
    <source>
        <strain evidence="7">Bd21</strain>
    </source>
</reference>
<reference evidence="8" key="3">
    <citation type="submission" date="2018-08" db="UniProtKB">
        <authorList>
            <consortium name="EnsemblPlants"/>
        </authorList>
    </citation>
    <scope>IDENTIFICATION</scope>
    <source>
        <strain evidence="8">cv. Bd21</strain>
    </source>
</reference>
<gene>
    <name evidence="8" type="primary">LOC100824928</name>
    <name evidence="7" type="ORF">BRADI_4g11450v3</name>
</gene>
<dbReference type="InterPro" id="IPR041736">
    <property type="entry name" value="4OHPhenylPyrv_dOase_N"/>
</dbReference>
<dbReference type="InterPro" id="IPR029068">
    <property type="entry name" value="Glyas_Bleomycin-R_OHBP_Dase"/>
</dbReference>
<comment type="similarity">
    <text evidence="2">Belongs to the 4HPPD family.</text>
</comment>
<evidence type="ECO:0000313" key="7">
    <source>
        <dbReference type="EMBL" id="KQJ87482.1"/>
    </source>
</evidence>
<dbReference type="OMA" id="EYQRGGC"/>